<dbReference type="Proteomes" id="UP000076738">
    <property type="component" value="Unassembled WGS sequence"/>
</dbReference>
<keyword evidence="2" id="KW-1185">Reference proteome</keyword>
<organism evidence="1 2">
    <name type="scientific">Calocera viscosa (strain TUFC12733)</name>
    <dbReference type="NCBI Taxonomy" id="1330018"/>
    <lineage>
        <taxon>Eukaryota</taxon>
        <taxon>Fungi</taxon>
        <taxon>Dikarya</taxon>
        <taxon>Basidiomycota</taxon>
        <taxon>Agaricomycotina</taxon>
        <taxon>Dacrymycetes</taxon>
        <taxon>Dacrymycetales</taxon>
        <taxon>Dacrymycetaceae</taxon>
        <taxon>Calocera</taxon>
    </lineage>
</organism>
<gene>
    <name evidence="1" type="ORF">CALVIDRAFT_569645</name>
</gene>
<reference evidence="1 2" key="1">
    <citation type="journal article" date="2016" name="Mol. Biol. Evol.">
        <title>Comparative Genomics of Early-Diverging Mushroom-Forming Fungi Provides Insights into the Origins of Lignocellulose Decay Capabilities.</title>
        <authorList>
            <person name="Nagy L.G."/>
            <person name="Riley R."/>
            <person name="Tritt A."/>
            <person name="Adam C."/>
            <person name="Daum C."/>
            <person name="Floudas D."/>
            <person name="Sun H."/>
            <person name="Yadav J.S."/>
            <person name="Pangilinan J."/>
            <person name="Larsson K.H."/>
            <person name="Matsuura K."/>
            <person name="Barry K."/>
            <person name="Labutti K."/>
            <person name="Kuo R."/>
            <person name="Ohm R.A."/>
            <person name="Bhattacharya S.S."/>
            <person name="Shirouzu T."/>
            <person name="Yoshinaga Y."/>
            <person name="Martin F.M."/>
            <person name="Grigoriev I.V."/>
            <person name="Hibbett D.S."/>
        </authorList>
    </citation>
    <scope>NUCLEOTIDE SEQUENCE [LARGE SCALE GENOMIC DNA]</scope>
    <source>
        <strain evidence="1 2">TUFC12733</strain>
    </source>
</reference>
<evidence type="ECO:0000313" key="2">
    <source>
        <dbReference type="Proteomes" id="UP000076738"/>
    </source>
</evidence>
<protein>
    <submittedName>
        <fullName evidence="1">Uncharacterized protein</fullName>
    </submittedName>
</protein>
<dbReference type="AlphaFoldDB" id="A0A167FRH1"/>
<accession>A0A167FRH1</accession>
<name>A0A167FRH1_CALVF</name>
<dbReference type="EMBL" id="KV417366">
    <property type="protein sequence ID" value="KZO89770.1"/>
    <property type="molecule type" value="Genomic_DNA"/>
</dbReference>
<proteinExistence type="predicted"/>
<sequence>MAVTPDPAKSRGMLWQKPKSVKVHAGPHNHEEHYAYILTFGIDPHLWRAGVPNGDIAVAINRCRLSESELSTVNREPLTSTALAPLVRLVHRPDGNGNKQSALQATLHTELKKFSELDLTTPQGCQLARMNIYMQLIARLKWDDVQAVDAEIHRELNGVTTWDEWRPLYRSVQGVAGDGVRLEWKGPTSSDIAKRPFSVSTLAPRRLLNVAGALSSKKGTSSSERRKDCLLRCKTGEKCVRAECIISDMVNTEVIQVIVKAAKVLAWAPYYQSGRPPAIRTPKVIDLTHAADGDDSIEAIDRSGALRNRRRCRPHYTRAASWVRMAEQGYLTGLMAMIIQGW</sequence>
<evidence type="ECO:0000313" key="1">
    <source>
        <dbReference type="EMBL" id="KZO89770.1"/>
    </source>
</evidence>